<dbReference type="STRING" id="933084.A0A067Q5T6"/>
<dbReference type="Proteomes" id="UP000027265">
    <property type="component" value="Unassembled WGS sequence"/>
</dbReference>
<dbReference type="Pfam" id="PF00293">
    <property type="entry name" value="NUDIX"/>
    <property type="match status" value="1"/>
</dbReference>
<evidence type="ECO:0000313" key="3">
    <source>
        <dbReference type="Proteomes" id="UP000027265"/>
    </source>
</evidence>
<dbReference type="CDD" id="cd02883">
    <property type="entry name" value="NUDIX_Hydrolase"/>
    <property type="match status" value="1"/>
</dbReference>
<proteinExistence type="predicted"/>
<dbReference type="EMBL" id="KL197718">
    <property type="protein sequence ID" value="KDQ57926.1"/>
    <property type="molecule type" value="Genomic_DNA"/>
</dbReference>
<feature type="domain" description="Nudix hydrolase" evidence="1">
    <location>
        <begin position="27"/>
        <end position="180"/>
    </location>
</feature>
<dbReference type="InterPro" id="IPR000086">
    <property type="entry name" value="NUDIX_hydrolase_dom"/>
</dbReference>
<reference evidence="3" key="1">
    <citation type="journal article" date="2014" name="Proc. Natl. Acad. Sci. U.S.A.">
        <title>Extensive sampling of basidiomycete genomes demonstrates inadequacy of the white-rot/brown-rot paradigm for wood decay fungi.</title>
        <authorList>
            <person name="Riley R."/>
            <person name="Salamov A.A."/>
            <person name="Brown D.W."/>
            <person name="Nagy L.G."/>
            <person name="Floudas D."/>
            <person name="Held B.W."/>
            <person name="Levasseur A."/>
            <person name="Lombard V."/>
            <person name="Morin E."/>
            <person name="Otillar R."/>
            <person name="Lindquist E.A."/>
            <person name="Sun H."/>
            <person name="LaButti K.M."/>
            <person name="Schmutz J."/>
            <person name="Jabbour D."/>
            <person name="Luo H."/>
            <person name="Baker S.E."/>
            <person name="Pisabarro A.G."/>
            <person name="Walton J.D."/>
            <person name="Blanchette R.A."/>
            <person name="Henrissat B."/>
            <person name="Martin F."/>
            <person name="Cullen D."/>
            <person name="Hibbett D.S."/>
            <person name="Grigoriev I.V."/>
        </authorList>
    </citation>
    <scope>NUCLEOTIDE SEQUENCE [LARGE SCALE GENOMIC DNA]</scope>
    <source>
        <strain evidence="3">MUCL 33604</strain>
    </source>
</reference>
<accession>A0A067Q5T6</accession>
<dbReference type="Gene3D" id="3.90.79.10">
    <property type="entry name" value="Nucleoside Triphosphate Pyrophosphohydrolase"/>
    <property type="match status" value="1"/>
</dbReference>
<evidence type="ECO:0000313" key="2">
    <source>
        <dbReference type="EMBL" id="KDQ57926.1"/>
    </source>
</evidence>
<protein>
    <recommendedName>
        <fullName evidence="1">Nudix hydrolase domain-containing protein</fullName>
    </recommendedName>
</protein>
<gene>
    <name evidence="2" type="ORF">JAAARDRAFT_34742</name>
</gene>
<dbReference type="OrthoDB" id="276276at2759"/>
<dbReference type="InParanoid" id="A0A067Q5T6"/>
<keyword evidence="3" id="KW-1185">Reference proteome</keyword>
<evidence type="ECO:0000259" key="1">
    <source>
        <dbReference type="PROSITE" id="PS51462"/>
    </source>
</evidence>
<dbReference type="PROSITE" id="PS51462">
    <property type="entry name" value="NUDIX"/>
    <property type="match status" value="1"/>
</dbReference>
<name>A0A067Q5T6_9AGAM</name>
<dbReference type="AlphaFoldDB" id="A0A067Q5T6"/>
<sequence length="190" mass="20582">MESVRIHPSVESRLITAGALLSDAPIYDRVVIGVAVFKPTPAKDGDTLSPNHPSVLIVKRSAHESFLPNVWEIPGGHVEPTDPTILHAVIRETKEETGLDVEAVLGEFDQFVYKVEKPGGNTKTTIQLNFAVGVLGGVDIDKMVVLCPDEHQSHAWVSVGNIGDYTLTEGMKKVAMDALAWGQRHLIVGD</sequence>
<dbReference type="PANTHER" id="PTHR43736">
    <property type="entry name" value="ADP-RIBOSE PYROPHOSPHATASE"/>
    <property type="match status" value="1"/>
</dbReference>
<dbReference type="HOGENOM" id="CLU_067850_1_1_1"/>
<organism evidence="2 3">
    <name type="scientific">Jaapia argillacea MUCL 33604</name>
    <dbReference type="NCBI Taxonomy" id="933084"/>
    <lineage>
        <taxon>Eukaryota</taxon>
        <taxon>Fungi</taxon>
        <taxon>Dikarya</taxon>
        <taxon>Basidiomycota</taxon>
        <taxon>Agaricomycotina</taxon>
        <taxon>Agaricomycetes</taxon>
        <taxon>Agaricomycetidae</taxon>
        <taxon>Jaapiales</taxon>
        <taxon>Jaapiaceae</taxon>
        <taxon>Jaapia</taxon>
    </lineage>
</organism>
<dbReference type="SUPFAM" id="SSF55811">
    <property type="entry name" value="Nudix"/>
    <property type="match status" value="1"/>
</dbReference>
<dbReference type="PANTHER" id="PTHR43736:SF1">
    <property type="entry name" value="DIHYDRONEOPTERIN TRIPHOSPHATE DIPHOSPHATASE"/>
    <property type="match status" value="1"/>
</dbReference>
<dbReference type="InterPro" id="IPR015797">
    <property type="entry name" value="NUDIX_hydrolase-like_dom_sf"/>
</dbReference>